<dbReference type="AlphaFoldDB" id="A0A2Z4FJ85"/>
<keyword evidence="2" id="KW-1185">Reference proteome</keyword>
<gene>
    <name evidence="1" type="ORF">DN745_05920</name>
</gene>
<evidence type="ECO:0000313" key="1">
    <source>
        <dbReference type="EMBL" id="AWV88900.1"/>
    </source>
</evidence>
<dbReference type="EMBL" id="CP030032">
    <property type="protein sequence ID" value="AWV88900.1"/>
    <property type="molecule type" value="Genomic_DNA"/>
</dbReference>
<organism evidence="1 2">
    <name type="scientific">Bradymonas sediminis</name>
    <dbReference type="NCBI Taxonomy" id="1548548"/>
    <lineage>
        <taxon>Bacteria</taxon>
        <taxon>Deltaproteobacteria</taxon>
        <taxon>Bradymonadales</taxon>
        <taxon>Bradymonadaceae</taxon>
        <taxon>Bradymonas</taxon>
    </lineage>
</organism>
<name>A0A2Z4FJ85_9DELT</name>
<evidence type="ECO:0000313" key="2">
    <source>
        <dbReference type="Proteomes" id="UP000249799"/>
    </source>
</evidence>
<proteinExistence type="predicted"/>
<sequence>MHSELMADQGVIVVRETSGEAYPQDQMVLELYGEMFSQDFTYEVGVPYPVDDPDPVSCMECLTIGVNCPVGTASTGSCEVNYAAVAGEFTITEMDTEAGVFKATLTGAQFVNVDDENSGWCVDSFDFNEMPAPAPAE</sequence>
<reference evidence="1 2" key="1">
    <citation type="submission" date="2018-06" db="EMBL/GenBank/DDBJ databases">
        <title>Lujinxingia sediminis gen. nov. sp. nov., a new facultative anaerobic member of the class Deltaproteobacteria, and proposal of Lujinxingaceae fam. nov.</title>
        <authorList>
            <person name="Guo L.-Y."/>
            <person name="Li C.-M."/>
            <person name="Wang S."/>
            <person name="Du Z.-J."/>
        </authorList>
    </citation>
    <scope>NUCLEOTIDE SEQUENCE [LARGE SCALE GENOMIC DNA]</scope>
    <source>
        <strain evidence="1 2">FA350</strain>
    </source>
</reference>
<dbReference type="KEGG" id="bsed:DN745_05920"/>
<protein>
    <submittedName>
        <fullName evidence="1">Uncharacterized protein</fullName>
    </submittedName>
</protein>
<dbReference type="Proteomes" id="UP000249799">
    <property type="component" value="Chromosome"/>
</dbReference>
<accession>A0A2Z4FJ85</accession>